<dbReference type="AlphaFoldDB" id="A0AAW0UYQ4"/>
<reference evidence="2 3" key="1">
    <citation type="submission" date="2023-03" db="EMBL/GenBank/DDBJ databases">
        <title>High-quality genome of Scylla paramamosain provides insights in environmental adaptation.</title>
        <authorList>
            <person name="Zhang L."/>
        </authorList>
    </citation>
    <scope>NUCLEOTIDE SEQUENCE [LARGE SCALE GENOMIC DNA]</scope>
    <source>
        <strain evidence="2">LZ_2023a</strain>
        <tissue evidence="2">Muscle</tissue>
    </source>
</reference>
<keyword evidence="1" id="KW-0732">Signal</keyword>
<evidence type="ECO:0000313" key="3">
    <source>
        <dbReference type="Proteomes" id="UP001487740"/>
    </source>
</evidence>
<organism evidence="2 3">
    <name type="scientific">Scylla paramamosain</name>
    <name type="common">Mud crab</name>
    <dbReference type="NCBI Taxonomy" id="85552"/>
    <lineage>
        <taxon>Eukaryota</taxon>
        <taxon>Metazoa</taxon>
        <taxon>Ecdysozoa</taxon>
        <taxon>Arthropoda</taxon>
        <taxon>Crustacea</taxon>
        <taxon>Multicrustacea</taxon>
        <taxon>Malacostraca</taxon>
        <taxon>Eumalacostraca</taxon>
        <taxon>Eucarida</taxon>
        <taxon>Decapoda</taxon>
        <taxon>Pleocyemata</taxon>
        <taxon>Brachyura</taxon>
        <taxon>Eubrachyura</taxon>
        <taxon>Portunoidea</taxon>
        <taxon>Portunidae</taxon>
        <taxon>Portuninae</taxon>
        <taxon>Scylla</taxon>
    </lineage>
</organism>
<gene>
    <name evidence="2" type="ORF">O3P69_000515</name>
</gene>
<sequence>MVLLLVVVVVVVVPSVVKCNAVAVDLFTQLRVVSQPACIIEASILEAQRDPWVSRGASAGTVARRHAVFVHPRVTLSHDPPSLLPHHNPATHAFPSLGRVGVGPGTPFAGSIICVDKGNGPSCGVEARHFLSSPSIFYSFGRKPAPLLALTSADNKIWLQRQRRLYLTPERK</sequence>
<evidence type="ECO:0008006" key="4">
    <source>
        <dbReference type="Google" id="ProtNLM"/>
    </source>
</evidence>
<accession>A0AAW0UYQ4</accession>
<name>A0AAW0UYQ4_SCYPA</name>
<evidence type="ECO:0000256" key="1">
    <source>
        <dbReference type="SAM" id="SignalP"/>
    </source>
</evidence>
<dbReference type="Proteomes" id="UP001487740">
    <property type="component" value="Unassembled WGS sequence"/>
</dbReference>
<keyword evidence="3" id="KW-1185">Reference proteome</keyword>
<feature type="signal peptide" evidence="1">
    <location>
        <begin position="1"/>
        <end position="19"/>
    </location>
</feature>
<feature type="chain" id="PRO_5043362519" description="Secreted protein" evidence="1">
    <location>
        <begin position="20"/>
        <end position="172"/>
    </location>
</feature>
<evidence type="ECO:0000313" key="2">
    <source>
        <dbReference type="EMBL" id="KAK8403487.1"/>
    </source>
</evidence>
<dbReference type="EMBL" id="JARAKH010000006">
    <property type="protein sequence ID" value="KAK8403487.1"/>
    <property type="molecule type" value="Genomic_DNA"/>
</dbReference>
<protein>
    <recommendedName>
        <fullName evidence="4">Secreted protein</fullName>
    </recommendedName>
</protein>
<comment type="caution">
    <text evidence="2">The sequence shown here is derived from an EMBL/GenBank/DDBJ whole genome shotgun (WGS) entry which is preliminary data.</text>
</comment>
<proteinExistence type="predicted"/>